<organism evidence="6 7">
    <name type="scientific">Microbacterium immunditiarum</name>
    <dbReference type="NCBI Taxonomy" id="337480"/>
    <lineage>
        <taxon>Bacteria</taxon>
        <taxon>Bacillati</taxon>
        <taxon>Actinomycetota</taxon>
        <taxon>Actinomycetes</taxon>
        <taxon>Micrococcales</taxon>
        <taxon>Microbacteriaceae</taxon>
        <taxon>Microbacterium</taxon>
    </lineage>
</organism>
<comment type="similarity">
    <text evidence="1">Belongs to the SMP-30/CGR1 family.</text>
</comment>
<dbReference type="GO" id="GO:0046872">
    <property type="term" value="F:metal ion binding"/>
    <property type="evidence" value="ECO:0007669"/>
    <property type="project" value="UniProtKB-KW"/>
</dbReference>
<evidence type="ECO:0000256" key="2">
    <source>
        <dbReference type="ARBA" id="ARBA00022801"/>
    </source>
</evidence>
<sequence length="325" mass="35335">MFDVGIAPAGPEGAGSTMFELPGGVPIYESLDPRFGDCIDLVSQLEVLYTGCRWAEGPVYFAELQQLLFSDIPNRRMLRYDEVTGQVSLFRPVTGNANGNTRDRTGRLITCEQGARRVIRTEYDGSVTVVADSFEGRRLNSPNDAVVSADGSIWFTDPTYGLLSDFVGNREPQEQATCNVFRIAPDGTMTIVADDFWKPNGLAFSPDESKLYVADSGLLPDPDGPHHIRVFDVREDGRLTGGEVLAEISPGIPDGLRVDDGGRVWVGAGDGVHCISPEGDLLGKIRLPEACANLTFGGPKRNRLYMTATTSLYAVFVNVRGVQRP</sequence>
<feature type="binding site" evidence="4">
    <location>
        <position position="200"/>
    </location>
    <ligand>
        <name>a divalent metal cation</name>
        <dbReference type="ChEBI" id="CHEBI:60240"/>
    </ligand>
</feature>
<dbReference type="Pfam" id="PF08450">
    <property type="entry name" value="SGL"/>
    <property type="match status" value="1"/>
</dbReference>
<name>A0A7Y9KGI7_9MICO</name>
<dbReference type="PANTHER" id="PTHR47572:SF4">
    <property type="entry name" value="LACTONASE DRP35"/>
    <property type="match status" value="1"/>
</dbReference>
<feature type="active site" description="Proton donor/acceptor" evidence="3">
    <location>
        <position position="254"/>
    </location>
</feature>
<feature type="binding site" evidence="4">
    <location>
        <position position="56"/>
    </location>
    <ligand>
        <name>a divalent metal cation</name>
        <dbReference type="ChEBI" id="CHEBI:60240"/>
    </ligand>
</feature>
<evidence type="ECO:0000256" key="4">
    <source>
        <dbReference type="PIRSR" id="PIRSR605511-2"/>
    </source>
</evidence>
<dbReference type="EC" id="3.1.1.17" evidence="6"/>
<dbReference type="AlphaFoldDB" id="A0A7Y9KGI7"/>
<feature type="binding site" evidence="4">
    <location>
        <position position="254"/>
    </location>
    <ligand>
        <name>a divalent metal cation</name>
        <dbReference type="ChEBI" id="CHEBI:60240"/>
    </ligand>
</feature>
<dbReference type="InterPro" id="IPR013658">
    <property type="entry name" value="SGL"/>
</dbReference>
<feature type="binding site" evidence="4">
    <location>
        <position position="143"/>
    </location>
    <ligand>
        <name>substrate</name>
    </ligand>
</feature>
<dbReference type="InterPro" id="IPR051262">
    <property type="entry name" value="SMP-30/CGR1_Lactonase"/>
</dbReference>
<keyword evidence="4" id="KW-0862">Zinc</keyword>
<dbReference type="Proteomes" id="UP000576969">
    <property type="component" value="Unassembled WGS sequence"/>
</dbReference>
<dbReference type="PANTHER" id="PTHR47572">
    <property type="entry name" value="LIPOPROTEIN-RELATED"/>
    <property type="match status" value="1"/>
</dbReference>
<evidence type="ECO:0000256" key="1">
    <source>
        <dbReference type="ARBA" id="ARBA00008853"/>
    </source>
</evidence>
<dbReference type="EMBL" id="JACCBV010000001">
    <property type="protein sequence ID" value="NYE18517.1"/>
    <property type="molecule type" value="Genomic_DNA"/>
</dbReference>
<evidence type="ECO:0000256" key="3">
    <source>
        <dbReference type="PIRSR" id="PIRSR605511-1"/>
    </source>
</evidence>
<dbReference type="GO" id="GO:0004341">
    <property type="term" value="F:gluconolactonase activity"/>
    <property type="evidence" value="ECO:0007669"/>
    <property type="project" value="UniProtKB-EC"/>
</dbReference>
<keyword evidence="4" id="KW-0479">Metal-binding</keyword>
<dbReference type="PRINTS" id="PR01790">
    <property type="entry name" value="SMP30FAMILY"/>
</dbReference>
<keyword evidence="2 6" id="KW-0378">Hydrolase</keyword>
<comment type="cofactor">
    <cofactor evidence="4">
        <name>Zn(2+)</name>
        <dbReference type="ChEBI" id="CHEBI:29105"/>
    </cofactor>
    <text evidence="4">Binds 1 divalent metal cation per subunit.</text>
</comment>
<dbReference type="InterPro" id="IPR005511">
    <property type="entry name" value="SMP-30"/>
</dbReference>
<comment type="caution">
    <text evidence="6">The sequence shown here is derived from an EMBL/GenBank/DDBJ whole genome shotgun (WGS) entry which is preliminary data.</text>
</comment>
<accession>A0A7Y9KGI7</accession>
<dbReference type="InterPro" id="IPR011042">
    <property type="entry name" value="6-blade_b-propeller_TolB-like"/>
</dbReference>
<evidence type="ECO:0000259" key="5">
    <source>
        <dbReference type="Pfam" id="PF08450"/>
    </source>
</evidence>
<evidence type="ECO:0000313" key="7">
    <source>
        <dbReference type="Proteomes" id="UP000576969"/>
    </source>
</evidence>
<evidence type="ECO:0000313" key="6">
    <source>
        <dbReference type="EMBL" id="NYE18517.1"/>
    </source>
</evidence>
<gene>
    <name evidence="6" type="ORF">BJ991_000545</name>
</gene>
<dbReference type="RefSeq" id="WP_218852844.1">
    <property type="nucleotide sequence ID" value="NZ_JACCBV010000001.1"/>
</dbReference>
<protein>
    <submittedName>
        <fullName evidence="6">Gluconolactonase</fullName>
        <ecNumber evidence="6">3.1.1.17</ecNumber>
    </submittedName>
</protein>
<reference evidence="6 7" key="1">
    <citation type="submission" date="2020-07" db="EMBL/GenBank/DDBJ databases">
        <title>Sequencing the genomes of 1000 actinobacteria strains.</title>
        <authorList>
            <person name="Klenk H.-P."/>
        </authorList>
    </citation>
    <scope>NUCLEOTIDE SEQUENCE [LARGE SCALE GENOMIC DNA]</scope>
    <source>
        <strain evidence="6 7">DSM 24662</strain>
    </source>
</reference>
<dbReference type="Gene3D" id="2.120.10.30">
    <property type="entry name" value="TolB, C-terminal domain"/>
    <property type="match status" value="1"/>
</dbReference>
<keyword evidence="7" id="KW-1185">Reference proteome</keyword>
<feature type="domain" description="SMP-30/Gluconolactonase/LRE-like region" evidence="5">
    <location>
        <begin position="54"/>
        <end position="309"/>
    </location>
</feature>
<proteinExistence type="inferred from homology"/>
<dbReference type="SUPFAM" id="SSF63829">
    <property type="entry name" value="Calcium-dependent phosphotriesterase"/>
    <property type="match status" value="1"/>
</dbReference>